<reference evidence="2" key="1">
    <citation type="submission" date="2015-10" db="EMBL/GenBank/DDBJ databases">
        <authorList>
            <person name="Regsiter A."/>
            <person name="william w."/>
        </authorList>
    </citation>
    <scope>NUCLEOTIDE SEQUENCE</scope>
    <source>
        <strain evidence="2">Montdore</strain>
    </source>
</reference>
<evidence type="ECO:0000256" key="1">
    <source>
        <dbReference type="ARBA" id="ARBA00023002"/>
    </source>
</evidence>
<dbReference type="AlphaFoldDB" id="A0A292Q374"/>
<dbReference type="GO" id="GO:0016491">
    <property type="term" value="F:oxidoreductase activity"/>
    <property type="evidence" value="ECO:0007669"/>
    <property type="project" value="UniProtKB-KW"/>
</dbReference>
<evidence type="ECO:0008006" key="4">
    <source>
        <dbReference type="Google" id="ProtNLM"/>
    </source>
</evidence>
<dbReference type="EMBL" id="LN890972">
    <property type="protein sequence ID" value="CUS13501.1"/>
    <property type="molecule type" value="Genomic_DNA"/>
</dbReference>
<accession>A0A292Q374</accession>
<name>A0A292Q374_9PEZI</name>
<evidence type="ECO:0000313" key="3">
    <source>
        <dbReference type="Proteomes" id="UP001412239"/>
    </source>
</evidence>
<proteinExistence type="predicted"/>
<organism evidence="2 3">
    <name type="scientific">Tuber aestivum</name>
    <name type="common">summer truffle</name>
    <dbReference type="NCBI Taxonomy" id="59557"/>
    <lineage>
        <taxon>Eukaryota</taxon>
        <taxon>Fungi</taxon>
        <taxon>Dikarya</taxon>
        <taxon>Ascomycota</taxon>
        <taxon>Pezizomycotina</taxon>
        <taxon>Pezizomycetes</taxon>
        <taxon>Pezizales</taxon>
        <taxon>Tuberaceae</taxon>
        <taxon>Tuber</taxon>
    </lineage>
</organism>
<dbReference type="Gene3D" id="3.40.50.720">
    <property type="entry name" value="NAD(P)-binding Rossmann-like Domain"/>
    <property type="match status" value="1"/>
</dbReference>
<keyword evidence="3" id="KW-1185">Reference proteome</keyword>
<sequence length="360" mass="39649">MARWPRCPHRATTTMSTSFRRALFSSLPIPRTRIDGWRVLVTGANTGLGFEAAKHFARQGASVILACRSRDKALNAKAQIDALLGLAPGTIQVLIVDMESFDSIRDFASSVGPVDGIVLNAGIASETWNVAGDGWERSLQVNVLGTALLARLLLPRALERRKEVAGSGTIPTITIVSSHMYQFADFKRYVKIEGNIIEALNDENIFGTGERSIILIKSKSGQMAPRRYPMTKLLGIYIARELAALVPKASDGNPMATPGFCHSDLLREYNLPLLGLFKTLFARSTETGARTYFHSIVDAGPSSHGEYIDDCRIKSLPKKLFKTKKARELQRKVWDDLMEILEDVAPELKLENAGFGSVKM</sequence>
<dbReference type="Pfam" id="PF00106">
    <property type="entry name" value="adh_short"/>
    <property type="match status" value="1"/>
</dbReference>
<keyword evidence="1" id="KW-0560">Oxidoreductase</keyword>
<evidence type="ECO:0000313" key="2">
    <source>
        <dbReference type="EMBL" id="CUS13501.1"/>
    </source>
</evidence>
<dbReference type="InterPro" id="IPR002347">
    <property type="entry name" value="SDR_fam"/>
</dbReference>
<dbReference type="SUPFAM" id="SSF51735">
    <property type="entry name" value="NAD(P)-binding Rossmann-fold domains"/>
    <property type="match status" value="1"/>
</dbReference>
<dbReference type="PRINTS" id="PR00081">
    <property type="entry name" value="GDHRDH"/>
</dbReference>
<gene>
    <name evidence="2" type="ORF">GSTUAT00002439001</name>
</gene>
<dbReference type="PANTHER" id="PTHR43157:SF31">
    <property type="entry name" value="PHOSPHATIDYLINOSITOL-GLYCAN BIOSYNTHESIS CLASS F PROTEIN"/>
    <property type="match status" value="1"/>
</dbReference>
<protein>
    <recommendedName>
        <fullName evidence="4">Ketoreductase (KR) domain-containing protein</fullName>
    </recommendedName>
</protein>
<dbReference type="InterPro" id="IPR036291">
    <property type="entry name" value="NAD(P)-bd_dom_sf"/>
</dbReference>
<dbReference type="Proteomes" id="UP001412239">
    <property type="component" value="Unassembled WGS sequence"/>
</dbReference>
<dbReference type="PANTHER" id="PTHR43157">
    <property type="entry name" value="PHOSPHATIDYLINOSITOL-GLYCAN BIOSYNTHESIS CLASS F PROTEIN-RELATED"/>
    <property type="match status" value="1"/>
</dbReference>